<comment type="subcellular location">
    <subcellularLocation>
        <location evidence="1">Cell membrane</location>
        <topology evidence="1">Multi-pass membrane protein</topology>
    </subcellularLocation>
</comment>
<dbReference type="GeneID" id="48599256"/>
<proteinExistence type="predicted"/>
<keyword evidence="3" id="KW-0812">Transmembrane</keyword>
<reference evidence="6 7" key="1">
    <citation type="submission" date="2018-12" db="EMBL/GenBank/DDBJ databases">
        <authorList>
            <consortium name="Pathogen Informatics"/>
        </authorList>
    </citation>
    <scope>NUCLEOTIDE SEQUENCE [LARGE SCALE GENOMIC DNA]</scope>
    <source>
        <strain evidence="6 7">NCTC10976</strain>
    </source>
</reference>
<keyword evidence="4" id="KW-1133">Transmembrane helix</keyword>
<dbReference type="PANTHER" id="PTHR30250:SF11">
    <property type="entry name" value="O-ANTIGEN TRANSPORTER-RELATED"/>
    <property type="match status" value="1"/>
</dbReference>
<keyword evidence="2" id="KW-1003">Cell membrane</keyword>
<evidence type="ECO:0000256" key="5">
    <source>
        <dbReference type="ARBA" id="ARBA00023136"/>
    </source>
</evidence>
<evidence type="ECO:0000256" key="4">
    <source>
        <dbReference type="ARBA" id="ARBA00022989"/>
    </source>
</evidence>
<evidence type="ECO:0008006" key="8">
    <source>
        <dbReference type="Google" id="ProtNLM"/>
    </source>
</evidence>
<protein>
    <recommendedName>
        <fullName evidence="8">Polysaccharide biosynthesis protein</fullName>
    </recommendedName>
</protein>
<dbReference type="Proteomes" id="UP000275510">
    <property type="component" value="Chromosome"/>
</dbReference>
<keyword evidence="5" id="KW-0472">Membrane</keyword>
<evidence type="ECO:0000256" key="1">
    <source>
        <dbReference type="ARBA" id="ARBA00004651"/>
    </source>
</evidence>
<dbReference type="GO" id="GO:0005886">
    <property type="term" value="C:plasma membrane"/>
    <property type="evidence" value="ECO:0007669"/>
    <property type="project" value="UniProtKB-SubCell"/>
</dbReference>
<accession>A0A223MBB5</accession>
<dbReference type="InterPro" id="IPR050833">
    <property type="entry name" value="Poly_Biosynth_Transport"/>
</dbReference>
<evidence type="ECO:0000313" key="6">
    <source>
        <dbReference type="EMBL" id="VEJ17036.1"/>
    </source>
</evidence>
<evidence type="ECO:0000256" key="2">
    <source>
        <dbReference type="ARBA" id="ARBA00022475"/>
    </source>
</evidence>
<name>A0A223MBB5_ACTPL</name>
<dbReference type="EMBL" id="LR134515">
    <property type="protein sequence ID" value="VEJ17036.1"/>
    <property type="molecule type" value="Genomic_DNA"/>
</dbReference>
<dbReference type="AlphaFoldDB" id="A0A223MBB5"/>
<organism evidence="6 7">
    <name type="scientific">Actinobacillus pleuropneumoniae</name>
    <name type="common">Haemophilus pleuropneumoniae</name>
    <dbReference type="NCBI Taxonomy" id="715"/>
    <lineage>
        <taxon>Bacteria</taxon>
        <taxon>Pseudomonadati</taxon>
        <taxon>Pseudomonadota</taxon>
        <taxon>Gammaproteobacteria</taxon>
        <taxon>Pasteurellales</taxon>
        <taxon>Pasteurellaceae</taxon>
        <taxon>Actinobacillus</taxon>
    </lineage>
</organism>
<dbReference type="PANTHER" id="PTHR30250">
    <property type="entry name" value="PST FAMILY PREDICTED COLANIC ACID TRANSPORTER"/>
    <property type="match status" value="1"/>
</dbReference>
<sequence length="402" mass="45240">MPKPINISGNLVKLIAVTVLSMGLTMVSSFILAHMLSVQDRGTHQLFITAVSYVVTIATGGVGFALALSMRNKQYLHWKRYFIAFLAFAVIVANVAMLLFDFTAYDGLFIINVVLTAILTMTLEKSKIDPKMKVYRILTLQQPILLVAIYGSAYWLFGEQEFKVVLYLLTLFSSIQAIACLFYLAKIDKSFKNKNEVSEIDRKFFLKTWGKQNLLQIFGATTSSLDKFLIMAFMGNYVLGLYTVCIAFDSLMTKFINMLADYYYSGLLNNLNRIKAVLAVVALMSVGAIVLVPLLAEPVISFFFSSKYVEVADVLIWFIINSILAGLSWILSQNMLLLGKQVLLFTRQILSIAVFVGLFYLLRDEQLYGVAYAFIGGSLTRLIISIIYYFKYPVIQTTVEPK</sequence>
<dbReference type="RefSeq" id="WP_005597816.1">
    <property type="nucleotide sequence ID" value="NZ_CBDBSU010000009.1"/>
</dbReference>
<gene>
    <name evidence="6" type="ORF">NCTC10976_01141</name>
</gene>
<dbReference type="OrthoDB" id="5690333at2"/>
<evidence type="ECO:0000313" key="7">
    <source>
        <dbReference type="Proteomes" id="UP000275510"/>
    </source>
</evidence>
<evidence type="ECO:0000256" key="3">
    <source>
        <dbReference type="ARBA" id="ARBA00022692"/>
    </source>
</evidence>